<evidence type="ECO:0000256" key="6">
    <source>
        <dbReference type="ARBA" id="ARBA00023180"/>
    </source>
</evidence>
<feature type="chain" id="PRO_5025593282" description="Mannan endo-1,6-alpha-mannosidase" evidence="10">
    <location>
        <begin position="22"/>
        <end position="455"/>
    </location>
</feature>
<reference evidence="11" key="1">
    <citation type="journal article" date="2020" name="Stud. Mycol.">
        <title>101 Dothideomycetes genomes: a test case for predicting lifestyles and emergence of pathogens.</title>
        <authorList>
            <person name="Haridas S."/>
            <person name="Albert R."/>
            <person name="Binder M."/>
            <person name="Bloem J."/>
            <person name="Labutti K."/>
            <person name="Salamov A."/>
            <person name="Andreopoulos B."/>
            <person name="Baker S."/>
            <person name="Barry K."/>
            <person name="Bills G."/>
            <person name="Bluhm B."/>
            <person name="Cannon C."/>
            <person name="Castanera R."/>
            <person name="Culley D."/>
            <person name="Daum C."/>
            <person name="Ezra D."/>
            <person name="Gonzalez J."/>
            <person name="Henrissat B."/>
            <person name="Kuo A."/>
            <person name="Liang C."/>
            <person name="Lipzen A."/>
            <person name="Lutzoni F."/>
            <person name="Magnuson J."/>
            <person name="Mondo S."/>
            <person name="Nolan M."/>
            <person name="Ohm R."/>
            <person name="Pangilinan J."/>
            <person name="Park H.-J."/>
            <person name="Ramirez L."/>
            <person name="Alfaro M."/>
            <person name="Sun H."/>
            <person name="Tritt A."/>
            <person name="Yoshinaga Y."/>
            <person name="Zwiers L.-H."/>
            <person name="Turgeon B."/>
            <person name="Goodwin S."/>
            <person name="Spatafora J."/>
            <person name="Crous P."/>
            <person name="Grigoriev I."/>
        </authorList>
    </citation>
    <scope>NUCLEOTIDE SEQUENCE</scope>
    <source>
        <strain evidence="11">CBS 119687</strain>
    </source>
</reference>
<evidence type="ECO:0000256" key="8">
    <source>
        <dbReference type="PIRNR" id="PIRNR016302"/>
    </source>
</evidence>
<dbReference type="EC" id="3.2.1.101" evidence="3 8"/>
<dbReference type="PANTHER" id="PTHR12145">
    <property type="entry name" value="MANNAN ENDO-1,6-ALPHA-MANNOSIDASE DCW1"/>
    <property type="match status" value="1"/>
</dbReference>
<feature type="signal peptide" evidence="10">
    <location>
        <begin position="1"/>
        <end position="21"/>
    </location>
</feature>
<protein>
    <recommendedName>
        <fullName evidence="3 8">Mannan endo-1,6-alpha-mannosidase</fullName>
        <ecNumber evidence="3 8">3.2.1.101</ecNumber>
    </recommendedName>
</protein>
<dbReference type="InterPro" id="IPR008928">
    <property type="entry name" value="6-hairpin_glycosidase_sf"/>
</dbReference>
<dbReference type="EMBL" id="ML977520">
    <property type="protein sequence ID" value="KAF2124137.1"/>
    <property type="molecule type" value="Genomic_DNA"/>
</dbReference>
<keyword evidence="9" id="KW-1133">Transmembrane helix</keyword>
<dbReference type="InterPro" id="IPR014480">
    <property type="entry name" value="Mannan-1_6-alpha_mannosidase"/>
</dbReference>
<evidence type="ECO:0000256" key="4">
    <source>
        <dbReference type="ARBA" id="ARBA00022729"/>
    </source>
</evidence>
<name>A0A6A5ZZF1_9PLEO</name>
<dbReference type="PANTHER" id="PTHR12145:SF36">
    <property type="entry name" value="MANNAN ENDO-1,6-ALPHA-MANNOSIDASE DCW1"/>
    <property type="match status" value="1"/>
</dbReference>
<dbReference type="PIRSF" id="PIRSF016302">
    <property type="entry name" value="Man_a_manosd"/>
    <property type="match status" value="1"/>
</dbReference>
<dbReference type="Pfam" id="PF03663">
    <property type="entry name" value="Glyco_hydro_76"/>
    <property type="match status" value="1"/>
</dbReference>
<keyword evidence="7 8" id="KW-0326">Glycosidase</keyword>
<dbReference type="SUPFAM" id="SSF48208">
    <property type="entry name" value="Six-hairpin glycosidases"/>
    <property type="match status" value="1"/>
</dbReference>
<dbReference type="OrthoDB" id="4187847at2759"/>
<dbReference type="AlphaFoldDB" id="A0A6A5ZZF1"/>
<dbReference type="Proteomes" id="UP000799771">
    <property type="component" value="Unassembled WGS sequence"/>
</dbReference>
<dbReference type="GO" id="GO:0009272">
    <property type="term" value="P:fungal-type cell wall biogenesis"/>
    <property type="evidence" value="ECO:0007669"/>
    <property type="project" value="TreeGrafter"/>
</dbReference>
<accession>A0A6A5ZZF1</accession>
<gene>
    <name evidence="11" type="ORF">P153DRAFT_327078</name>
</gene>
<evidence type="ECO:0000256" key="5">
    <source>
        <dbReference type="ARBA" id="ARBA00022801"/>
    </source>
</evidence>
<evidence type="ECO:0000256" key="3">
    <source>
        <dbReference type="ARBA" id="ARBA00012350"/>
    </source>
</evidence>
<evidence type="ECO:0000256" key="7">
    <source>
        <dbReference type="ARBA" id="ARBA00023295"/>
    </source>
</evidence>
<dbReference type="RefSeq" id="XP_033518530.1">
    <property type="nucleotide sequence ID" value="XM_033665317.1"/>
</dbReference>
<evidence type="ECO:0000313" key="12">
    <source>
        <dbReference type="Proteomes" id="UP000799771"/>
    </source>
</evidence>
<keyword evidence="9" id="KW-0472">Membrane</keyword>
<proteinExistence type="inferred from homology"/>
<keyword evidence="5 8" id="KW-0378">Hydrolase</keyword>
<dbReference type="GO" id="GO:0016052">
    <property type="term" value="P:carbohydrate catabolic process"/>
    <property type="evidence" value="ECO:0007669"/>
    <property type="project" value="InterPro"/>
</dbReference>
<feature type="transmembrane region" description="Helical" evidence="9">
    <location>
        <begin position="432"/>
        <end position="453"/>
    </location>
</feature>
<dbReference type="GO" id="GO:0008496">
    <property type="term" value="F:mannan endo-1,6-alpha-mannosidase activity"/>
    <property type="evidence" value="ECO:0007669"/>
    <property type="project" value="UniProtKB-UniRule"/>
</dbReference>
<evidence type="ECO:0000313" key="11">
    <source>
        <dbReference type="EMBL" id="KAF2124137.1"/>
    </source>
</evidence>
<evidence type="ECO:0000256" key="1">
    <source>
        <dbReference type="ARBA" id="ARBA00001452"/>
    </source>
</evidence>
<evidence type="ECO:0000256" key="2">
    <source>
        <dbReference type="ARBA" id="ARBA00009699"/>
    </source>
</evidence>
<sequence>MLVRASIVLLTLSFAIHSVVGVHVDINNGESIKAIAKTFAGSIVSFYNTTLAEDLIPGLFGDDYNWWEAGAIWNSLISYSYLTGDSSYDDLVSEAIQHQIGDYNAFMPANQSVTLDNNGQSTWGLAALTAAEVGFPKPKEGEWVDLAITVFDTQVMRWDTETCNGGLRWRMFSFQEGYNYKNSMSNGNFFLLSARLARLTGNGTYAEWANKSYNWAKEVGLVASGQDGNIIVKDGAMTEGNCSDINNIHWAADFGVYLEGAAVMHNLTKGAQNWTEVFIGLANTTWDFTPDQHHFLVEVACELNGHCDTVQRASKGIAARSLARAGAIADKATANWWFDLVLGKSAESAADGCVSKGDKVECSPSWAASDSEWRNGTASNSSIMDTFAALEVLQGLLYQNKTPVAKGTQNASGGGASSDNSTSGAVTAEKTGAAGVVATSGAFVLAVAFAAALNL</sequence>
<comment type="similarity">
    <text evidence="2 8">Belongs to the glycosyl hydrolase 76 family.</text>
</comment>
<keyword evidence="12" id="KW-1185">Reference proteome</keyword>
<dbReference type="GeneID" id="54405749"/>
<dbReference type="Gene3D" id="1.50.10.20">
    <property type="match status" value="1"/>
</dbReference>
<organism evidence="11 12">
    <name type="scientific">Dothidotthia symphoricarpi CBS 119687</name>
    <dbReference type="NCBI Taxonomy" id="1392245"/>
    <lineage>
        <taxon>Eukaryota</taxon>
        <taxon>Fungi</taxon>
        <taxon>Dikarya</taxon>
        <taxon>Ascomycota</taxon>
        <taxon>Pezizomycotina</taxon>
        <taxon>Dothideomycetes</taxon>
        <taxon>Pleosporomycetidae</taxon>
        <taxon>Pleosporales</taxon>
        <taxon>Dothidotthiaceae</taxon>
        <taxon>Dothidotthia</taxon>
    </lineage>
</organism>
<evidence type="ECO:0000256" key="10">
    <source>
        <dbReference type="SAM" id="SignalP"/>
    </source>
</evidence>
<evidence type="ECO:0000256" key="9">
    <source>
        <dbReference type="SAM" id="Phobius"/>
    </source>
</evidence>
<comment type="catalytic activity">
    <reaction evidence="1 8">
        <text>Random hydrolysis of (1-&gt;6)-alpha-D-mannosidic linkages in unbranched (1-&gt;6)-mannans.</text>
        <dbReference type="EC" id="3.2.1.101"/>
    </reaction>
</comment>
<dbReference type="InterPro" id="IPR005198">
    <property type="entry name" value="Glyco_hydro_76"/>
</dbReference>
<keyword evidence="4 10" id="KW-0732">Signal</keyword>
<keyword evidence="6" id="KW-0325">Glycoprotein</keyword>
<keyword evidence="9" id="KW-0812">Transmembrane</keyword>